<reference evidence="1 2" key="1">
    <citation type="submission" date="2015-03" db="EMBL/GenBank/DDBJ databases">
        <title>Comparative genomics of Pseudomonas insights into diversity of traits involved in vanlence and defense.</title>
        <authorList>
            <person name="Qin Y."/>
        </authorList>
    </citation>
    <scope>NUCLEOTIDE SEQUENCE [LARGE SCALE GENOMIC DNA]</scope>
    <source>
        <strain evidence="1 2">C8</strain>
    </source>
</reference>
<accession>A0A0F4T9K8</accession>
<gene>
    <name evidence="1" type="ORF">VC35_24525</name>
</gene>
<dbReference type="EMBL" id="LACC01000035">
    <property type="protein sequence ID" value="KJZ40680.1"/>
    <property type="molecule type" value="Genomic_DNA"/>
</dbReference>
<organism evidence="1 2">
    <name type="scientific">Pseudomonas fluorescens</name>
    <dbReference type="NCBI Taxonomy" id="294"/>
    <lineage>
        <taxon>Bacteria</taxon>
        <taxon>Pseudomonadati</taxon>
        <taxon>Pseudomonadota</taxon>
        <taxon>Gammaproteobacteria</taxon>
        <taxon>Pseudomonadales</taxon>
        <taxon>Pseudomonadaceae</taxon>
        <taxon>Pseudomonas</taxon>
    </lineage>
</organism>
<sequence length="121" mass="13332">MFSNGHFRFAAPLSLLLQPLLCCGQVLFGIGWGTRSLGLLRRLDQLEVAVAQLDVATNPHVRARRQGFSLLVLPLLKTQHTEVMQRRGIVRLDMQGTLKRGSGLVQLAIFILPRGGFDQGG</sequence>
<dbReference type="AlphaFoldDB" id="A0A0F4T9K8"/>
<protein>
    <submittedName>
        <fullName evidence="1">Uncharacterized protein</fullName>
    </submittedName>
</protein>
<comment type="caution">
    <text evidence="1">The sequence shown here is derived from an EMBL/GenBank/DDBJ whole genome shotgun (WGS) entry which is preliminary data.</text>
</comment>
<proteinExistence type="predicted"/>
<evidence type="ECO:0000313" key="1">
    <source>
        <dbReference type="EMBL" id="KJZ40680.1"/>
    </source>
</evidence>
<dbReference type="Proteomes" id="UP000033588">
    <property type="component" value="Unassembled WGS sequence"/>
</dbReference>
<name>A0A0F4T9K8_PSEFL</name>
<evidence type="ECO:0000313" key="2">
    <source>
        <dbReference type="Proteomes" id="UP000033588"/>
    </source>
</evidence>